<dbReference type="EMBL" id="CP022515">
    <property type="protein sequence ID" value="ASO06701.1"/>
    <property type="molecule type" value="Genomic_DNA"/>
</dbReference>
<keyword evidence="2" id="KW-0808">Transferase</keyword>
<name>A0A221V0N8_9FLAO</name>
<organism evidence="2 3">
    <name type="scientific">Arenibacter algicola</name>
    <dbReference type="NCBI Taxonomy" id="616991"/>
    <lineage>
        <taxon>Bacteria</taxon>
        <taxon>Pseudomonadati</taxon>
        <taxon>Bacteroidota</taxon>
        <taxon>Flavobacteriia</taxon>
        <taxon>Flavobacteriales</taxon>
        <taxon>Flavobacteriaceae</taxon>
        <taxon>Arenibacter</taxon>
    </lineage>
</organism>
<gene>
    <name evidence="2" type="ORF">AREALGSMS7_03276</name>
</gene>
<sequence length="157" mass="18319">MELINLGLEGGSFFKILPEDWKDVIESVWDDYKKNANIYVFKNALDITAGGIVFRTAPPNMTDFEIGEWQKYVTANFHYIGFLFVDPKYRGKSLGSEWLTALKDQFPDQSYWLTIEDEGLRSFYEKNGFKCVSKSKDKDNPEWIFTFTPRGVVNNWQ</sequence>
<dbReference type="Proteomes" id="UP000204551">
    <property type="component" value="Chromosome"/>
</dbReference>
<evidence type="ECO:0000313" key="2">
    <source>
        <dbReference type="EMBL" id="ASO06701.1"/>
    </source>
</evidence>
<protein>
    <submittedName>
        <fullName evidence="2">Putative acetyltransferase</fullName>
    </submittedName>
</protein>
<evidence type="ECO:0000259" key="1">
    <source>
        <dbReference type="PROSITE" id="PS51186"/>
    </source>
</evidence>
<dbReference type="GO" id="GO:0016747">
    <property type="term" value="F:acyltransferase activity, transferring groups other than amino-acyl groups"/>
    <property type="evidence" value="ECO:0007669"/>
    <property type="project" value="InterPro"/>
</dbReference>
<feature type="domain" description="N-acetyltransferase" evidence="1">
    <location>
        <begin position="1"/>
        <end position="148"/>
    </location>
</feature>
<dbReference type="AlphaFoldDB" id="A0A221V0N8"/>
<evidence type="ECO:0000313" key="3">
    <source>
        <dbReference type="Proteomes" id="UP000204551"/>
    </source>
</evidence>
<dbReference type="STRING" id="616991.GCA_000733925_01576"/>
<dbReference type="Pfam" id="PF00583">
    <property type="entry name" value="Acetyltransf_1"/>
    <property type="match status" value="1"/>
</dbReference>
<proteinExistence type="predicted"/>
<dbReference type="Gene3D" id="3.40.630.30">
    <property type="match status" value="1"/>
</dbReference>
<dbReference type="SUPFAM" id="SSF55729">
    <property type="entry name" value="Acyl-CoA N-acyltransferases (Nat)"/>
    <property type="match status" value="1"/>
</dbReference>
<dbReference type="InterPro" id="IPR016181">
    <property type="entry name" value="Acyl_CoA_acyltransferase"/>
</dbReference>
<dbReference type="InterPro" id="IPR000182">
    <property type="entry name" value="GNAT_dom"/>
</dbReference>
<accession>A0A221V0N8</accession>
<dbReference type="PROSITE" id="PS51186">
    <property type="entry name" value="GNAT"/>
    <property type="match status" value="1"/>
</dbReference>
<dbReference type="CDD" id="cd04301">
    <property type="entry name" value="NAT_SF"/>
    <property type="match status" value="1"/>
</dbReference>
<dbReference type="RefSeq" id="WP_093979130.1">
    <property type="nucleotide sequence ID" value="NZ_CP022515.1"/>
</dbReference>
<dbReference type="eggNOG" id="COG0456">
    <property type="taxonomic scope" value="Bacteria"/>
</dbReference>
<reference evidence="2 3" key="1">
    <citation type="submission" date="2017-07" db="EMBL/GenBank/DDBJ databases">
        <title>Genome Sequence of Arenibacter algicola Strain SMS7 Isolated from a culture of the Diatom Skeletonema marinoi.</title>
        <authorList>
            <person name="Topel M."/>
            <person name="Pinder M.I.M."/>
            <person name="Johansson O.N."/>
            <person name="Kourtchenko O."/>
            <person name="Godhe A."/>
            <person name="Clarke A.K."/>
        </authorList>
    </citation>
    <scope>NUCLEOTIDE SEQUENCE [LARGE SCALE GENOMIC DNA]</scope>
    <source>
        <strain evidence="2 3">SMS7</strain>
    </source>
</reference>
<dbReference type="KEGG" id="aalg:AREALGSMS7_03276"/>